<dbReference type="EMBL" id="JANUBB010000015">
    <property type="protein sequence ID" value="MCS3953053.1"/>
    <property type="molecule type" value="Genomic_DNA"/>
</dbReference>
<dbReference type="Proteomes" id="UP001155010">
    <property type="component" value="Unassembled WGS sequence"/>
</dbReference>
<feature type="compositionally biased region" description="Basic and acidic residues" evidence="1">
    <location>
        <begin position="84"/>
        <end position="99"/>
    </location>
</feature>
<feature type="compositionally biased region" description="Basic and acidic residues" evidence="1">
    <location>
        <begin position="190"/>
        <end position="202"/>
    </location>
</feature>
<gene>
    <name evidence="2" type="ORF">GGP83_003028</name>
</gene>
<feature type="region of interest" description="Disordered" evidence="1">
    <location>
        <begin position="73"/>
        <end position="116"/>
    </location>
</feature>
<evidence type="ECO:0000313" key="3">
    <source>
        <dbReference type="Proteomes" id="UP001155010"/>
    </source>
</evidence>
<accession>A0A9X2UB30</accession>
<comment type="caution">
    <text evidence="2">The sequence shown here is derived from an EMBL/GenBank/DDBJ whole genome shotgun (WGS) entry which is preliminary data.</text>
</comment>
<protein>
    <submittedName>
        <fullName evidence="2">Uncharacterized protein</fullName>
    </submittedName>
</protein>
<organism evidence="2 3">
    <name type="scientific">Salinibacter ruber</name>
    <dbReference type="NCBI Taxonomy" id="146919"/>
    <lineage>
        <taxon>Bacteria</taxon>
        <taxon>Pseudomonadati</taxon>
        <taxon>Rhodothermota</taxon>
        <taxon>Rhodothermia</taxon>
        <taxon>Rhodothermales</taxon>
        <taxon>Salinibacteraceae</taxon>
        <taxon>Salinibacter</taxon>
    </lineage>
</organism>
<dbReference type="AlphaFoldDB" id="A0A9X2UB30"/>
<sequence>MSAEPTRGVLAELTRGSGRADHRHACLVRPTWTPIWKRRAHLKTPPLSELSIWHLYLERHLYLDCHRDTAGRDATGRATSYRDTSGRDTSYRNASDRDTAGALPSPQALRLGGRYDREEKATPMVQVCSSVKMEAALKARTDSLKGPGNADVVGAGEEIAAATSQRISGAAQSCVLRTHANRGTGQIKKRPPDEPGTDEAHFKAVPSQALGGKAQSERGRQI</sequence>
<proteinExistence type="predicted"/>
<evidence type="ECO:0000256" key="1">
    <source>
        <dbReference type="SAM" id="MobiDB-lite"/>
    </source>
</evidence>
<name>A0A9X2UB30_9BACT</name>
<feature type="region of interest" description="Disordered" evidence="1">
    <location>
        <begin position="178"/>
        <end position="222"/>
    </location>
</feature>
<evidence type="ECO:0000313" key="2">
    <source>
        <dbReference type="EMBL" id="MCS3953053.1"/>
    </source>
</evidence>
<reference evidence="2" key="1">
    <citation type="submission" date="2022-08" db="EMBL/GenBank/DDBJ databases">
        <title>Genomic Encyclopedia of Type Strains, Phase V (KMG-V): Genome sequencing to study the core and pangenomes of soil and plant-associated prokaryotes.</title>
        <authorList>
            <person name="Whitman W."/>
        </authorList>
    </citation>
    <scope>NUCLEOTIDE SEQUENCE</scope>
    <source>
        <strain evidence="2">SP2017</strain>
    </source>
</reference>